<keyword evidence="2" id="KW-1185">Reference proteome</keyword>
<proteinExistence type="predicted"/>
<organism evidence="1 2">
    <name type="scientific">Brachionus plicatilis</name>
    <name type="common">Marine rotifer</name>
    <name type="synonym">Brachionus muelleri</name>
    <dbReference type="NCBI Taxonomy" id="10195"/>
    <lineage>
        <taxon>Eukaryota</taxon>
        <taxon>Metazoa</taxon>
        <taxon>Spiralia</taxon>
        <taxon>Gnathifera</taxon>
        <taxon>Rotifera</taxon>
        <taxon>Eurotatoria</taxon>
        <taxon>Monogononta</taxon>
        <taxon>Pseudotrocha</taxon>
        <taxon>Ploima</taxon>
        <taxon>Brachionidae</taxon>
        <taxon>Brachionus</taxon>
    </lineage>
</organism>
<protein>
    <recommendedName>
        <fullName evidence="3">RNA-directed DNA polymerase from mobile element jockey-like</fullName>
    </recommendedName>
</protein>
<dbReference type="OrthoDB" id="410104at2759"/>
<evidence type="ECO:0000313" key="1">
    <source>
        <dbReference type="EMBL" id="RNA22432.1"/>
    </source>
</evidence>
<evidence type="ECO:0008006" key="3">
    <source>
        <dbReference type="Google" id="ProtNLM"/>
    </source>
</evidence>
<dbReference type="Proteomes" id="UP000276133">
    <property type="component" value="Unassembled WGS sequence"/>
</dbReference>
<sequence length="138" mass="16251">MIQKTPKNYGKLSKRKLKVRSLLFPDHFGKKISPPDPQSRFNEQNSALLIKENEQDIKKSNQPEYIVDRQKMTNILKNLPYGKSAGFSEVRNEHFKFGTQKPLLIELVSRLMEKIINNGIVPNFLMLKKLYRREQKHK</sequence>
<dbReference type="AlphaFoldDB" id="A0A3M7RFT0"/>
<accession>A0A3M7RFT0</accession>
<name>A0A3M7RFT0_BRAPC</name>
<gene>
    <name evidence="1" type="ORF">BpHYR1_052903</name>
</gene>
<dbReference type="EMBL" id="REGN01003454">
    <property type="protein sequence ID" value="RNA22432.1"/>
    <property type="molecule type" value="Genomic_DNA"/>
</dbReference>
<reference evidence="1 2" key="1">
    <citation type="journal article" date="2018" name="Sci. Rep.">
        <title>Genomic signatures of local adaptation to the degree of environmental predictability in rotifers.</title>
        <authorList>
            <person name="Franch-Gras L."/>
            <person name="Hahn C."/>
            <person name="Garcia-Roger E.M."/>
            <person name="Carmona M.J."/>
            <person name="Serra M."/>
            <person name="Gomez A."/>
        </authorList>
    </citation>
    <scope>NUCLEOTIDE SEQUENCE [LARGE SCALE GENOMIC DNA]</scope>
    <source>
        <strain evidence="1">HYR1</strain>
    </source>
</reference>
<comment type="caution">
    <text evidence="1">The sequence shown here is derived from an EMBL/GenBank/DDBJ whole genome shotgun (WGS) entry which is preliminary data.</text>
</comment>
<evidence type="ECO:0000313" key="2">
    <source>
        <dbReference type="Proteomes" id="UP000276133"/>
    </source>
</evidence>